<dbReference type="Proteomes" id="UP000481109">
    <property type="component" value="Unassembled WGS sequence"/>
</dbReference>
<protein>
    <submittedName>
        <fullName evidence="1">Ankyrin repeat domain-containing protein</fullName>
    </submittedName>
</protein>
<dbReference type="SUPFAM" id="SSF48403">
    <property type="entry name" value="Ankyrin repeat"/>
    <property type="match status" value="1"/>
</dbReference>
<keyword evidence="2" id="KW-1185">Reference proteome</keyword>
<dbReference type="SMART" id="SM00248">
    <property type="entry name" value="ANK"/>
    <property type="match status" value="2"/>
</dbReference>
<dbReference type="Gene3D" id="1.25.10.10">
    <property type="entry name" value="Leucine-rich Repeat Variant"/>
    <property type="match status" value="1"/>
</dbReference>
<proteinExistence type="predicted"/>
<dbReference type="Gene3D" id="1.25.40.20">
    <property type="entry name" value="Ankyrin repeat-containing domain"/>
    <property type="match status" value="1"/>
</dbReference>
<evidence type="ECO:0000313" key="1">
    <source>
        <dbReference type="EMBL" id="NGO79061.1"/>
    </source>
</evidence>
<reference evidence="1 2" key="1">
    <citation type="submission" date="2020-02" db="EMBL/GenBank/DDBJ databases">
        <title>Whole-genome analyses of novel actinobacteria.</title>
        <authorList>
            <person name="Sahin N."/>
            <person name="Tokatli A."/>
        </authorList>
    </citation>
    <scope>NUCLEOTIDE SEQUENCE [LARGE SCALE GENOMIC DNA]</scope>
    <source>
        <strain evidence="1 2">YC504</strain>
    </source>
</reference>
<comment type="caution">
    <text evidence="1">The sequence shown here is derived from an EMBL/GenBank/DDBJ whole genome shotgun (WGS) entry which is preliminary data.</text>
</comment>
<organism evidence="1 2">
    <name type="scientific">Streptomyces mesophilus</name>
    <dbReference type="NCBI Taxonomy" id="1775132"/>
    <lineage>
        <taxon>Bacteria</taxon>
        <taxon>Bacillati</taxon>
        <taxon>Actinomycetota</taxon>
        <taxon>Actinomycetes</taxon>
        <taxon>Kitasatosporales</taxon>
        <taxon>Streptomycetaceae</taxon>
        <taxon>Streptomyces</taxon>
    </lineage>
</organism>
<dbReference type="SUPFAM" id="SSF48371">
    <property type="entry name" value="ARM repeat"/>
    <property type="match status" value="1"/>
</dbReference>
<dbReference type="Pfam" id="PF13646">
    <property type="entry name" value="HEAT_2"/>
    <property type="match status" value="1"/>
</dbReference>
<gene>
    <name evidence="1" type="ORF">G6045_25900</name>
</gene>
<sequence>MSDSAPTEDGLPVLCAAVAAYDLDVARALIESGADPDLALPDGTTPLIRAVEAGSPAMVAAVLGRDPGLRLPASVRESLLGRARQWHERGAEAELRRRTGASGPVRAEVVEDEYDNVTQLSLAGHTVRAGHLAILTGLEWTFRILTPVDELVARAVSAGDPDDVTWTAARWVLGERRSRQTWSAVTAYRHDPDPLHRRFVVDVLRWYVFSQGSRRNSYDKEAAELLTAWVAEGEDDPEVLAAVLDVLSDTEHGELEAVGLGHVDHPAAVVRARVPSLLLDGGAAAGPAARVALLALARDEDSTVRAQAGWCLAVAHDGSAEVSAALVALLRDPDPQVRAFVAEYAAPCPDRTPAVTDALADLVHEGELNARLNAVHGLLLRDDPRTDEAIESLGTLTVPRVSEHDHRVSAIWTWRWERNPSNP</sequence>
<dbReference type="EMBL" id="JAAKZW010000130">
    <property type="protein sequence ID" value="NGO79061.1"/>
    <property type="molecule type" value="Genomic_DNA"/>
</dbReference>
<dbReference type="InterPro" id="IPR011989">
    <property type="entry name" value="ARM-like"/>
</dbReference>
<accession>A0A6G4XR33</accession>
<dbReference type="InterPro" id="IPR016024">
    <property type="entry name" value="ARM-type_fold"/>
</dbReference>
<dbReference type="AlphaFoldDB" id="A0A6G4XR33"/>
<dbReference type="RefSeq" id="WP_165334509.1">
    <property type="nucleotide sequence ID" value="NZ_JAAKZW010000130.1"/>
</dbReference>
<dbReference type="InterPro" id="IPR002110">
    <property type="entry name" value="Ankyrin_rpt"/>
</dbReference>
<dbReference type="InterPro" id="IPR036770">
    <property type="entry name" value="Ankyrin_rpt-contain_sf"/>
</dbReference>
<evidence type="ECO:0000313" key="2">
    <source>
        <dbReference type="Proteomes" id="UP000481109"/>
    </source>
</evidence>
<name>A0A6G4XR33_9ACTN</name>